<proteinExistence type="predicted"/>
<evidence type="ECO:0000313" key="1">
    <source>
        <dbReference type="EMBL" id="GIY18108.1"/>
    </source>
</evidence>
<dbReference type="AlphaFoldDB" id="A0AAV4RDG7"/>
<organism evidence="1 2">
    <name type="scientific">Caerostris extrusa</name>
    <name type="common">Bark spider</name>
    <name type="synonym">Caerostris bankana</name>
    <dbReference type="NCBI Taxonomy" id="172846"/>
    <lineage>
        <taxon>Eukaryota</taxon>
        <taxon>Metazoa</taxon>
        <taxon>Ecdysozoa</taxon>
        <taxon>Arthropoda</taxon>
        <taxon>Chelicerata</taxon>
        <taxon>Arachnida</taxon>
        <taxon>Araneae</taxon>
        <taxon>Araneomorphae</taxon>
        <taxon>Entelegynae</taxon>
        <taxon>Araneoidea</taxon>
        <taxon>Araneidae</taxon>
        <taxon>Caerostris</taxon>
    </lineage>
</organism>
<gene>
    <name evidence="1" type="ORF">CEXT_583461</name>
</gene>
<dbReference type="Proteomes" id="UP001054945">
    <property type="component" value="Unassembled WGS sequence"/>
</dbReference>
<sequence>MPYIDPEFMIGQRLPYFETSNLGMNAHAVDQDILASIFYIFHPTVSSQSIQRIISKQPCVPFLYFFTPSPQSKESTSDDRCRSASASFVRYPPLPPHPSAWALHHAEYKTVITIMRLFCSGAIHHCGCPSISNKARGPRLLLCCKSQGTKEK</sequence>
<accession>A0AAV4RDG7</accession>
<protein>
    <submittedName>
        <fullName evidence="1">Uncharacterized protein</fullName>
    </submittedName>
</protein>
<evidence type="ECO:0000313" key="2">
    <source>
        <dbReference type="Proteomes" id="UP001054945"/>
    </source>
</evidence>
<name>A0AAV4RDG7_CAEEX</name>
<keyword evidence="2" id="KW-1185">Reference proteome</keyword>
<reference evidence="1 2" key="1">
    <citation type="submission" date="2021-06" db="EMBL/GenBank/DDBJ databases">
        <title>Caerostris extrusa draft genome.</title>
        <authorList>
            <person name="Kono N."/>
            <person name="Arakawa K."/>
        </authorList>
    </citation>
    <scope>NUCLEOTIDE SEQUENCE [LARGE SCALE GENOMIC DNA]</scope>
</reference>
<dbReference type="EMBL" id="BPLR01007576">
    <property type="protein sequence ID" value="GIY18108.1"/>
    <property type="molecule type" value="Genomic_DNA"/>
</dbReference>
<comment type="caution">
    <text evidence="1">The sequence shown here is derived from an EMBL/GenBank/DDBJ whole genome shotgun (WGS) entry which is preliminary data.</text>
</comment>